<dbReference type="Proteomes" id="UP000807342">
    <property type="component" value="Unassembled WGS sequence"/>
</dbReference>
<organism evidence="1 2">
    <name type="scientific">Macrolepiota fuliginosa MF-IS2</name>
    <dbReference type="NCBI Taxonomy" id="1400762"/>
    <lineage>
        <taxon>Eukaryota</taxon>
        <taxon>Fungi</taxon>
        <taxon>Dikarya</taxon>
        <taxon>Basidiomycota</taxon>
        <taxon>Agaricomycotina</taxon>
        <taxon>Agaricomycetes</taxon>
        <taxon>Agaricomycetidae</taxon>
        <taxon>Agaricales</taxon>
        <taxon>Agaricineae</taxon>
        <taxon>Agaricaceae</taxon>
        <taxon>Macrolepiota</taxon>
    </lineage>
</organism>
<evidence type="ECO:0000313" key="1">
    <source>
        <dbReference type="EMBL" id="KAF9447307.1"/>
    </source>
</evidence>
<name>A0A9P6C142_9AGAR</name>
<dbReference type="EMBL" id="MU151206">
    <property type="protein sequence ID" value="KAF9447307.1"/>
    <property type="molecule type" value="Genomic_DNA"/>
</dbReference>
<dbReference type="AlphaFoldDB" id="A0A9P6C142"/>
<comment type="caution">
    <text evidence="1">The sequence shown here is derived from an EMBL/GenBank/DDBJ whole genome shotgun (WGS) entry which is preliminary data.</text>
</comment>
<keyword evidence="2" id="KW-1185">Reference proteome</keyword>
<evidence type="ECO:0008006" key="3">
    <source>
        <dbReference type="Google" id="ProtNLM"/>
    </source>
</evidence>
<dbReference type="InterPro" id="IPR032675">
    <property type="entry name" value="LRR_dom_sf"/>
</dbReference>
<sequence>MKDLPTLPTELVLEIASILCASSQRDYTTLLLVSRTLRDFCRLTYLPVVPIVLTTPQRTAQFAGYLRTDSDIAPRIRRLWITKDDYGIIPQCTNLTTLTCDGNDLIPIISSDIFYHTQLTNLTIMGLWEFWTRFVGAKKGRTLCGQLQKLWLLDHLFLRGIQMEWLSSLKELSYWSVELYGRQDQFKGELETLNALPRLKKLQVYMRSPSPSIFSQLCRINDRRLEVISWGKRSEVAEWIDQSI</sequence>
<protein>
    <recommendedName>
        <fullName evidence="3">F-box domain-containing protein</fullName>
    </recommendedName>
</protein>
<accession>A0A9P6C142</accession>
<dbReference type="SUPFAM" id="SSF52047">
    <property type="entry name" value="RNI-like"/>
    <property type="match status" value="1"/>
</dbReference>
<dbReference type="Gene3D" id="3.80.10.10">
    <property type="entry name" value="Ribonuclease Inhibitor"/>
    <property type="match status" value="1"/>
</dbReference>
<reference evidence="1" key="1">
    <citation type="submission" date="2020-11" db="EMBL/GenBank/DDBJ databases">
        <authorList>
            <consortium name="DOE Joint Genome Institute"/>
            <person name="Ahrendt S."/>
            <person name="Riley R."/>
            <person name="Andreopoulos W."/>
            <person name="Labutti K."/>
            <person name="Pangilinan J."/>
            <person name="Ruiz-Duenas F.J."/>
            <person name="Barrasa J.M."/>
            <person name="Sanchez-Garcia M."/>
            <person name="Camarero S."/>
            <person name="Miyauchi S."/>
            <person name="Serrano A."/>
            <person name="Linde D."/>
            <person name="Babiker R."/>
            <person name="Drula E."/>
            <person name="Ayuso-Fernandez I."/>
            <person name="Pacheco R."/>
            <person name="Padilla G."/>
            <person name="Ferreira P."/>
            <person name="Barriuso J."/>
            <person name="Kellner H."/>
            <person name="Castanera R."/>
            <person name="Alfaro M."/>
            <person name="Ramirez L."/>
            <person name="Pisabarro A.G."/>
            <person name="Kuo A."/>
            <person name="Tritt A."/>
            <person name="Lipzen A."/>
            <person name="He G."/>
            <person name="Yan M."/>
            <person name="Ng V."/>
            <person name="Cullen D."/>
            <person name="Martin F."/>
            <person name="Rosso M.-N."/>
            <person name="Henrissat B."/>
            <person name="Hibbett D."/>
            <person name="Martinez A.T."/>
            <person name="Grigoriev I.V."/>
        </authorList>
    </citation>
    <scope>NUCLEOTIDE SEQUENCE</scope>
    <source>
        <strain evidence="1">MF-IS2</strain>
    </source>
</reference>
<dbReference type="OrthoDB" id="2970026at2759"/>
<gene>
    <name evidence="1" type="ORF">P691DRAFT_671796</name>
</gene>
<evidence type="ECO:0000313" key="2">
    <source>
        <dbReference type="Proteomes" id="UP000807342"/>
    </source>
</evidence>
<proteinExistence type="predicted"/>